<evidence type="ECO:0000313" key="4">
    <source>
        <dbReference type="Proteomes" id="UP001428341"/>
    </source>
</evidence>
<gene>
    <name evidence="3" type="ORF">WN944_028852</name>
</gene>
<dbReference type="AlphaFoldDB" id="A0AAP0LLB8"/>
<sequence length="615" mass="67961">MDPGESEITHNFPPYFKVYKDGRVERYRVFQSVDAGLDSTTGVKSKDVMISPETGVKARIFLPKINGPDQKLPLLVHYHGGAFCLGSAFGVMSKHFLTSLVSQANIIAISIDYSLAPEHPLPIAYDDSWAGLQWVAAHSNGLGPEPWLNDHADLGRVFLAGESAGANIAHYVAVQAGATKLASIKIHGLLIVHPFFGAKEPDKMYKYMCPGSSGSDDDPKLNPAADPNLKNMAGDRVLVCVAEKDGLRNRGVAYHETLAKSEWDGHVESYETSGEDHCFHMFRPDSEKVGPLIEKMYSLMASNSSPKEIIKEFPFFRVYNDGRLEFFRPPCVKVPPSDDLITGVRSKDVVISSQPTVSARIFIPKVTNPDKQKFPLLLYMHGGGFCTLSAFAKPYHDFCNTVSSQANAIVVSVEYGLFPDRPIPACYEDSWAALKWVASHVSRNGPDPWLNHHADLGRVFIGGDSAGGNIAHTLAFRVGSIGLPGVNLVGVTMVHPFFGGTEDDEMWLYMCAGNDGPQDPRMKPPAEDLARLGCERVLIFVAERDYLCPAGKNYYEELKKSGWKGRVELVEHLDEKHVFYLRNPTFTNALELTNEFISFIKQNNGSLRNSIESKY</sequence>
<name>A0AAP0LLB8_9ROSI</name>
<protein>
    <recommendedName>
        <fullName evidence="2">Alpha/beta hydrolase fold-3 domain-containing protein</fullName>
    </recommendedName>
</protein>
<feature type="domain" description="Alpha/beta hydrolase fold-3" evidence="2">
    <location>
        <begin position="377"/>
        <end position="580"/>
    </location>
</feature>
<dbReference type="Pfam" id="PF07859">
    <property type="entry name" value="Abhydrolase_3"/>
    <property type="match status" value="2"/>
</dbReference>
<keyword evidence="4" id="KW-1185">Reference proteome</keyword>
<reference evidence="3 4" key="1">
    <citation type="submission" date="2024-05" db="EMBL/GenBank/DDBJ databases">
        <title>Haplotype-resolved chromosome-level genome assembly of Huyou (Citrus changshanensis).</title>
        <authorList>
            <person name="Miao C."/>
            <person name="Chen W."/>
            <person name="Wu Y."/>
            <person name="Wang L."/>
            <person name="Zhao S."/>
            <person name="Grierson D."/>
            <person name="Xu C."/>
            <person name="Chen K."/>
        </authorList>
    </citation>
    <scope>NUCLEOTIDE SEQUENCE [LARGE SCALE GENOMIC DNA]</scope>
    <source>
        <strain evidence="3">01-14</strain>
        <tissue evidence="3">Leaf</tissue>
    </source>
</reference>
<feature type="domain" description="Alpha/beta hydrolase fold-3" evidence="2">
    <location>
        <begin position="75"/>
        <end position="281"/>
    </location>
</feature>
<dbReference type="SUPFAM" id="SSF53474">
    <property type="entry name" value="alpha/beta-Hydrolases"/>
    <property type="match status" value="2"/>
</dbReference>
<comment type="similarity">
    <text evidence="1">Belongs to the 'GDXG' lipolytic enzyme family.</text>
</comment>
<dbReference type="GO" id="GO:0016787">
    <property type="term" value="F:hydrolase activity"/>
    <property type="evidence" value="ECO:0007669"/>
    <property type="project" value="InterPro"/>
</dbReference>
<dbReference type="PANTHER" id="PTHR23024">
    <property type="entry name" value="ARYLACETAMIDE DEACETYLASE"/>
    <property type="match status" value="1"/>
</dbReference>
<dbReference type="InterPro" id="IPR029058">
    <property type="entry name" value="AB_hydrolase_fold"/>
</dbReference>
<dbReference type="EMBL" id="JBCGBO010000025">
    <property type="protein sequence ID" value="KAK9176833.1"/>
    <property type="molecule type" value="Genomic_DNA"/>
</dbReference>
<proteinExistence type="inferred from homology"/>
<organism evidence="3 4">
    <name type="scientific">Citrus x changshan-huyou</name>
    <dbReference type="NCBI Taxonomy" id="2935761"/>
    <lineage>
        <taxon>Eukaryota</taxon>
        <taxon>Viridiplantae</taxon>
        <taxon>Streptophyta</taxon>
        <taxon>Embryophyta</taxon>
        <taxon>Tracheophyta</taxon>
        <taxon>Spermatophyta</taxon>
        <taxon>Magnoliopsida</taxon>
        <taxon>eudicotyledons</taxon>
        <taxon>Gunneridae</taxon>
        <taxon>Pentapetalae</taxon>
        <taxon>rosids</taxon>
        <taxon>malvids</taxon>
        <taxon>Sapindales</taxon>
        <taxon>Rutaceae</taxon>
        <taxon>Aurantioideae</taxon>
        <taxon>Citrus</taxon>
    </lineage>
</organism>
<evidence type="ECO:0000256" key="1">
    <source>
        <dbReference type="ARBA" id="ARBA00010515"/>
    </source>
</evidence>
<evidence type="ECO:0000313" key="3">
    <source>
        <dbReference type="EMBL" id="KAK9176833.1"/>
    </source>
</evidence>
<dbReference type="Gene3D" id="3.40.50.1820">
    <property type="entry name" value="alpha/beta hydrolase"/>
    <property type="match status" value="2"/>
</dbReference>
<accession>A0AAP0LLB8</accession>
<dbReference type="InterPro" id="IPR050466">
    <property type="entry name" value="Carboxylest/Gibb_receptor"/>
</dbReference>
<dbReference type="InterPro" id="IPR013094">
    <property type="entry name" value="AB_hydrolase_3"/>
</dbReference>
<dbReference type="Proteomes" id="UP001428341">
    <property type="component" value="Unassembled WGS sequence"/>
</dbReference>
<dbReference type="PANTHER" id="PTHR23024:SF408">
    <property type="entry name" value="ALPHA_BETA HYDROLASE FOLD-3 DOMAIN-CONTAINING PROTEIN"/>
    <property type="match status" value="1"/>
</dbReference>
<comment type="caution">
    <text evidence="3">The sequence shown here is derived from an EMBL/GenBank/DDBJ whole genome shotgun (WGS) entry which is preliminary data.</text>
</comment>
<evidence type="ECO:0000259" key="2">
    <source>
        <dbReference type="Pfam" id="PF07859"/>
    </source>
</evidence>